<dbReference type="SUPFAM" id="SSF47336">
    <property type="entry name" value="ACP-like"/>
    <property type="match status" value="1"/>
</dbReference>
<dbReference type="Proteomes" id="UP000305929">
    <property type="component" value="Unassembled WGS sequence"/>
</dbReference>
<gene>
    <name evidence="2" type="ORF">E4U91_31320</name>
</gene>
<dbReference type="InterPro" id="IPR036736">
    <property type="entry name" value="ACP-like_sf"/>
</dbReference>
<dbReference type="InterPro" id="IPR009081">
    <property type="entry name" value="PP-bd_ACP"/>
</dbReference>
<feature type="domain" description="Carrier" evidence="1">
    <location>
        <begin position="1"/>
        <end position="81"/>
    </location>
</feature>
<dbReference type="Gene3D" id="1.10.1200.10">
    <property type="entry name" value="ACP-like"/>
    <property type="match status" value="1"/>
</dbReference>
<evidence type="ECO:0000313" key="2">
    <source>
        <dbReference type="EMBL" id="TKT04093.1"/>
    </source>
</evidence>
<dbReference type="EMBL" id="SZNQ01000001">
    <property type="protein sequence ID" value="TKT04093.1"/>
    <property type="molecule type" value="Genomic_DNA"/>
</dbReference>
<dbReference type="AlphaFoldDB" id="A0A4V6AWJ2"/>
<organism evidence="2 3">
    <name type="scientific">Streptomyces lasalocidi</name>
    <name type="common">Streptomyces lasaliensis</name>
    <dbReference type="NCBI Taxonomy" id="324833"/>
    <lineage>
        <taxon>Bacteria</taxon>
        <taxon>Bacillati</taxon>
        <taxon>Actinomycetota</taxon>
        <taxon>Actinomycetes</taxon>
        <taxon>Kitasatosporales</taxon>
        <taxon>Streptomycetaceae</taxon>
        <taxon>Streptomyces</taxon>
    </lineage>
</organism>
<keyword evidence="3" id="KW-1185">Reference proteome</keyword>
<dbReference type="OrthoDB" id="2625323at2"/>
<evidence type="ECO:0000313" key="3">
    <source>
        <dbReference type="Proteomes" id="UP000305929"/>
    </source>
</evidence>
<evidence type="ECO:0000259" key="1">
    <source>
        <dbReference type="PROSITE" id="PS50075"/>
    </source>
</evidence>
<dbReference type="RefSeq" id="WP_137309926.1">
    <property type="nucleotide sequence ID" value="NZ_SZNQ01000001.1"/>
</dbReference>
<name>A0A4V6AWJ2_STRLS</name>
<dbReference type="PROSITE" id="PS50075">
    <property type="entry name" value="CARRIER"/>
    <property type="match status" value="1"/>
</dbReference>
<accession>A0A4V6AWJ2</accession>
<protein>
    <submittedName>
        <fullName evidence="2">Acyl carrier protein</fullName>
    </submittedName>
</protein>
<proteinExistence type="predicted"/>
<comment type="caution">
    <text evidence="2">The sequence shown here is derived from an EMBL/GenBank/DDBJ whole genome shotgun (WGS) entry which is preliminary data.</text>
</comment>
<sequence>MSTLVDEIRSYVVTDFLDGEDTSDLTPEFDLIASGVVDSLGLVRIVSHLSSTYAIPVDDIPLKPEHFRSIAAMAAFVESARPAVV</sequence>
<reference evidence="2 3" key="1">
    <citation type="submission" date="2019-04" db="EMBL/GenBank/DDBJ databases">
        <title>Streptomyces lasaliensis sp. nov., an Actinomycete isolated from soil which produces the polyether antibiotic lasalocid.</title>
        <authorList>
            <person name="Erwin G."/>
            <person name="Haber C."/>
        </authorList>
    </citation>
    <scope>NUCLEOTIDE SEQUENCE [LARGE SCALE GENOMIC DNA]</scope>
    <source>
        <strain evidence="2 3">X-537</strain>
    </source>
</reference>